<organism evidence="1 2">
    <name type="scientific">Actinophytocola xinjiangensis</name>
    <dbReference type="NCBI Taxonomy" id="485602"/>
    <lineage>
        <taxon>Bacteria</taxon>
        <taxon>Bacillati</taxon>
        <taxon>Actinomycetota</taxon>
        <taxon>Actinomycetes</taxon>
        <taxon>Pseudonocardiales</taxon>
        <taxon>Pseudonocardiaceae</taxon>
    </lineage>
</organism>
<keyword evidence="2" id="KW-1185">Reference proteome</keyword>
<sequence length="96" mass="10294">MHASLFSLVTVDDPGVVFAWGMEIVGDRDGEECRKTVVHVGGPGGQGSISTHESAEKACARWSAVVPLDLRWDVDDWIDATRLVAGWSAGEQGADR</sequence>
<gene>
    <name evidence="1" type="ORF">BLA60_28275</name>
</gene>
<dbReference type="EMBL" id="MSIF01000017">
    <property type="protein sequence ID" value="OLF07117.1"/>
    <property type="molecule type" value="Genomic_DNA"/>
</dbReference>
<evidence type="ECO:0000313" key="1">
    <source>
        <dbReference type="EMBL" id="OLF07117.1"/>
    </source>
</evidence>
<dbReference type="Proteomes" id="UP000185696">
    <property type="component" value="Unassembled WGS sequence"/>
</dbReference>
<accession>A0A7Z0WHW5</accession>
<proteinExistence type="predicted"/>
<comment type="caution">
    <text evidence="1">The sequence shown here is derived from an EMBL/GenBank/DDBJ whole genome shotgun (WGS) entry which is preliminary data.</text>
</comment>
<evidence type="ECO:0000313" key="2">
    <source>
        <dbReference type="Proteomes" id="UP000185696"/>
    </source>
</evidence>
<name>A0A7Z0WHW5_9PSEU</name>
<reference evidence="1 2" key="1">
    <citation type="submission" date="2016-12" db="EMBL/GenBank/DDBJ databases">
        <title>The draft genome sequence of Actinophytocola xinjiangensis.</title>
        <authorList>
            <person name="Wang W."/>
            <person name="Yuan L."/>
        </authorList>
    </citation>
    <scope>NUCLEOTIDE SEQUENCE [LARGE SCALE GENOMIC DNA]</scope>
    <source>
        <strain evidence="1 2">CGMCC 4.4663</strain>
    </source>
</reference>
<dbReference type="AlphaFoldDB" id="A0A7Z0WHW5"/>
<protein>
    <submittedName>
        <fullName evidence="1">Uncharacterized protein</fullName>
    </submittedName>
</protein>